<feature type="domain" description="Periplasmic binding protein" evidence="4">
    <location>
        <begin position="52"/>
        <end position="312"/>
    </location>
</feature>
<dbReference type="SUPFAM" id="SSF53822">
    <property type="entry name" value="Periplasmic binding protein-like I"/>
    <property type="match status" value="1"/>
</dbReference>
<organism evidence="5 6">
    <name type="scientific">Lipingzhangella rawalii</name>
    <dbReference type="NCBI Taxonomy" id="2055835"/>
    <lineage>
        <taxon>Bacteria</taxon>
        <taxon>Bacillati</taxon>
        <taxon>Actinomycetota</taxon>
        <taxon>Actinomycetes</taxon>
        <taxon>Streptosporangiales</taxon>
        <taxon>Nocardiopsidaceae</taxon>
        <taxon>Lipingzhangella</taxon>
    </lineage>
</organism>
<keyword evidence="6" id="KW-1185">Reference proteome</keyword>
<dbReference type="Gene3D" id="3.40.50.2300">
    <property type="match status" value="2"/>
</dbReference>
<keyword evidence="2 3" id="KW-0732">Signal</keyword>
<comment type="caution">
    <text evidence="5">The sequence shown here is derived from an EMBL/GenBank/DDBJ whole genome shotgun (WGS) entry which is preliminary data.</text>
</comment>
<protein>
    <submittedName>
        <fullName evidence="5">Substrate-binding domain-containing protein</fullName>
    </submittedName>
</protein>
<proteinExistence type="predicted"/>
<dbReference type="InterPro" id="IPR050555">
    <property type="entry name" value="Bact_Solute-Bind_Prot2"/>
</dbReference>
<accession>A0ABU2H7T0</accession>
<dbReference type="InterPro" id="IPR025997">
    <property type="entry name" value="SBP_2_dom"/>
</dbReference>
<dbReference type="PANTHER" id="PTHR30036:SF1">
    <property type="entry name" value="D-XYLOSE-BINDING PERIPLASMIC PROTEIN"/>
    <property type="match status" value="1"/>
</dbReference>
<name>A0ABU2H7T0_9ACTN</name>
<feature type="chain" id="PRO_5045685460" evidence="3">
    <location>
        <begin position="31"/>
        <end position="382"/>
    </location>
</feature>
<dbReference type="InterPro" id="IPR028082">
    <property type="entry name" value="Peripla_BP_I"/>
</dbReference>
<evidence type="ECO:0000256" key="3">
    <source>
        <dbReference type="SAM" id="SignalP"/>
    </source>
</evidence>
<dbReference type="PROSITE" id="PS51257">
    <property type="entry name" value="PROKAR_LIPOPROTEIN"/>
    <property type="match status" value="1"/>
</dbReference>
<comment type="subcellular location">
    <subcellularLocation>
        <location evidence="1">Cell envelope</location>
    </subcellularLocation>
</comment>
<evidence type="ECO:0000313" key="5">
    <source>
        <dbReference type="EMBL" id="MDS1271037.1"/>
    </source>
</evidence>
<feature type="signal peptide" evidence="3">
    <location>
        <begin position="1"/>
        <end position="30"/>
    </location>
</feature>
<dbReference type="PANTHER" id="PTHR30036">
    <property type="entry name" value="D-XYLOSE-BINDING PERIPLASMIC PROTEIN"/>
    <property type="match status" value="1"/>
</dbReference>
<reference evidence="6" key="1">
    <citation type="submission" date="2023-07" db="EMBL/GenBank/DDBJ databases">
        <title>Novel species in the genus Lipingzhangella isolated from Sambhar Salt Lake.</title>
        <authorList>
            <person name="Jiya N."/>
            <person name="Kajale S."/>
            <person name="Sharma A."/>
        </authorList>
    </citation>
    <scope>NUCLEOTIDE SEQUENCE [LARGE SCALE GENOMIC DNA]</scope>
    <source>
        <strain evidence="6">LS1_29</strain>
    </source>
</reference>
<evidence type="ECO:0000256" key="1">
    <source>
        <dbReference type="ARBA" id="ARBA00004196"/>
    </source>
</evidence>
<evidence type="ECO:0000313" key="6">
    <source>
        <dbReference type="Proteomes" id="UP001250214"/>
    </source>
</evidence>
<dbReference type="EMBL" id="JAVLVT010000005">
    <property type="protein sequence ID" value="MDS1271037.1"/>
    <property type="molecule type" value="Genomic_DNA"/>
</dbReference>
<gene>
    <name evidence="5" type="ORF">RIF23_12080</name>
</gene>
<dbReference type="Proteomes" id="UP001250214">
    <property type="component" value="Unassembled WGS sequence"/>
</dbReference>
<sequence length="382" mass="40382">MRAISVTRTIPWRTAAAAAALALTATACDAATTDGPEGTQGDASIEEGFTVGLLLPESQTTRYEAHDRPNFEEAVAEVCPNCEVNYQNANEDTDQQQSQVDAMLTEGVDVIALGAVDAEGAGSMVNQAHEQGVPVVAYDRLAEGGADHYVSFQNERVGEVQAESLVEALEDEGTIDEGEVVVIHGSPTDPNVDALKAGADPVLEENVEIGASYDTPEWSPDEAQSQMEQSITQIGAEDIVGVYSGNDGMAGGIIAAWQGTGVDEIPPVTGQDAELSAVQRIVAGEQYMSVYKAIADQARVAAEVSIALATGEDIDEYDVAESTTVTDAEGNEVESTLLEPIALTEDNIEETVLADDFHSVEDICTDAYSDTDFCEEHADELE</sequence>
<dbReference type="Pfam" id="PF13407">
    <property type="entry name" value="Peripla_BP_4"/>
    <property type="match status" value="1"/>
</dbReference>
<evidence type="ECO:0000256" key="2">
    <source>
        <dbReference type="ARBA" id="ARBA00022729"/>
    </source>
</evidence>
<evidence type="ECO:0000259" key="4">
    <source>
        <dbReference type="Pfam" id="PF13407"/>
    </source>
</evidence>